<gene>
    <name evidence="3" type="primary">gst</name>
    <name evidence="3" type="ORF">GCM10011403_24670</name>
</gene>
<name>A0A916VJJ9_9GAMM</name>
<dbReference type="PANTHER" id="PTHR44051:SF21">
    <property type="entry name" value="GLUTATHIONE S-TRANSFERASE FAMILY PROTEIN"/>
    <property type="match status" value="1"/>
</dbReference>
<feature type="domain" description="GST N-terminal" evidence="1">
    <location>
        <begin position="1"/>
        <end position="81"/>
    </location>
</feature>
<dbReference type="InterPro" id="IPR004045">
    <property type="entry name" value="Glutathione_S-Trfase_N"/>
</dbReference>
<dbReference type="SFLD" id="SFLDS00019">
    <property type="entry name" value="Glutathione_Transferase_(cytos"/>
    <property type="match status" value="1"/>
</dbReference>
<dbReference type="SUPFAM" id="SSF52833">
    <property type="entry name" value="Thioredoxin-like"/>
    <property type="match status" value="1"/>
</dbReference>
<reference evidence="3" key="1">
    <citation type="journal article" date="2014" name="Int. J. Syst. Evol. Microbiol.">
        <title>Complete genome sequence of Corynebacterium casei LMG S-19264T (=DSM 44701T), isolated from a smear-ripened cheese.</title>
        <authorList>
            <consortium name="US DOE Joint Genome Institute (JGI-PGF)"/>
            <person name="Walter F."/>
            <person name="Albersmeier A."/>
            <person name="Kalinowski J."/>
            <person name="Ruckert C."/>
        </authorList>
    </citation>
    <scope>NUCLEOTIDE SEQUENCE</scope>
    <source>
        <strain evidence="3">CGMCC 1.15425</strain>
    </source>
</reference>
<evidence type="ECO:0000313" key="4">
    <source>
        <dbReference type="Proteomes" id="UP000627715"/>
    </source>
</evidence>
<dbReference type="CDD" id="cd03046">
    <property type="entry name" value="GST_N_GTT1_like"/>
    <property type="match status" value="1"/>
</dbReference>
<dbReference type="EMBL" id="BMIY01000010">
    <property type="protein sequence ID" value="GFZ80455.1"/>
    <property type="molecule type" value="Genomic_DNA"/>
</dbReference>
<dbReference type="SFLD" id="SFLDG00358">
    <property type="entry name" value="Main_(cytGST)"/>
    <property type="match status" value="1"/>
</dbReference>
<dbReference type="Pfam" id="PF13417">
    <property type="entry name" value="GST_N_3"/>
    <property type="match status" value="1"/>
</dbReference>
<dbReference type="PROSITE" id="PS50405">
    <property type="entry name" value="GST_CTER"/>
    <property type="match status" value="1"/>
</dbReference>
<evidence type="ECO:0000313" key="3">
    <source>
        <dbReference type="EMBL" id="GFZ80455.1"/>
    </source>
</evidence>
<reference evidence="3" key="2">
    <citation type="submission" date="2020-09" db="EMBL/GenBank/DDBJ databases">
        <authorList>
            <person name="Sun Q."/>
            <person name="Zhou Y."/>
        </authorList>
    </citation>
    <scope>NUCLEOTIDE SEQUENCE</scope>
    <source>
        <strain evidence="3">CGMCC 1.15425</strain>
    </source>
</reference>
<evidence type="ECO:0000259" key="2">
    <source>
        <dbReference type="PROSITE" id="PS50405"/>
    </source>
</evidence>
<keyword evidence="4" id="KW-1185">Reference proteome</keyword>
<dbReference type="RefSeq" id="WP_068810159.1">
    <property type="nucleotide sequence ID" value="NZ_BMIY01000010.1"/>
</dbReference>
<dbReference type="InterPro" id="IPR036249">
    <property type="entry name" value="Thioredoxin-like_sf"/>
</dbReference>
<organism evidence="3 4">
    <name type="scientific">Pseudohongiella nitratireducens</name>
    <dbReference type="NCBI Taxonomy" id="1768907"/>
    <lineage>
        <taxon>Bacteria</taxon>
        <taxon>Pseudomonadati</taxon>
        <taxon>Pseudomonadota</taxon>
        <taxon>Gammaproteobacteria</taxon>
        <taxon>Pseudomonadales</taxon>
        <taxon>Pseudohongiellaceae</taxon>
        <taxon>Pseudohongiella</taxon>
    </lineage>
</organism>
<dbReference type="InterPro" id="IPR040079">
    <property type="entry name" value="Glutathione_S-Trfase"/>
</dbReference>
<evidence type="ECO:0000259" key="1">
    <source>
        <dbReference type="PROSITE" id="PS50404"/>
    </source>
</evidence>
<accession>A0A916VJJ9</accession>
<dbReference type="Pfam" id="PF13410">
    <property type="entry name" value="GST_C_2"/>
    <property type="match status" value="1"/>
</dbReference>
<dbReference type="Gene3D" id="1.20.1050.10">
    <property type="match status" value="1"/>
</dbReference>
<dbReference type="SFLD" id="SFLDG01150">
    <property type="entry name" value="Main.1:_Beta-like"/>
    <property type="match status" value="1"/>
</dbReference>
<dbReference type="InterPro" id="IPR010987">
    <property type="entry name" value="Glutathione-S-Trfase_C-like"/>
</dbReference>
<comment type="caution">
    <text evidence="3">The sequence shown here is derived from an EMBL/GenBank/DDBJ whole genome shotgun (WGS) entry which is preliminary data.</text>
</comment>
<dbReference type="SUPFAM" id="SSF47616">
    <property type="entry name" value="GST C-terminal domain-like"/>
    <property type="match status" value="1"/>
</dbReference>
<dbReference type="Proteomes" id="UP000627715">
    <property type="component" value="Unassembled WGS sequence"/>
</dbReference>
<feature type="domain" description="GST C-terminal" evidence="2">
    <location>
        <begin position="87"/>
        <end position="206"/>
    </location>
</feature>
<sequence>MSQLIFYTHPYSRGRTVRWLLEELEVPYVARVMQYGTTIKSAEYLAVNPMGKVPAIDDDGVVVTEVAAICTYLADKYPEKNLAPALDDPERGSYLRWLFFIAGPMEMASTARAYHWNIDQENAMAVGCGMMDDTVDTLEKALQDKPYLCGDRFTAADLLLASYLHWGLLQKTIPERDVFKTYLKKMEQRPAAIRANEIDDKLAKELG</sequence>
<dbReference type="InterPro" id="IPR036282">
    <property type="entry name" value="Glutathione-S-Trfase_C_sf"/>
</dbReference>
<proteinExistence type="predicted"/>
<dbReference type="OrthoDB" id="5740960at2"/>
<dbReference type="PROSITE" id="PS50404">
    <property type="entry name" value="GST_NTER"/>
    <property type="match status" value="1"/>
</dbReference>
<dbReference type="CDD" id="cd03207">
    <property type="entry name" value="GST_C_8"/>
    <property type="match status" value="1"/>
</dbReference>
<dbReference type="AlphaFoldDB" id="A0A916VJJ9"/>
<dbReference type="PANTHER" id="PTHR44051">
    <property type="entry name" value="GLUTATHIONE S-TRANSFERASE-RELATED"/>
    <property type="match status" value="1"/>
</dbReference>
<protein>
    <submittedName>
        <fullName evidence="3">Glutathione S-transferase</fullName>
    </submittedName>
</protein>
<dbReference type="Gene3D" id="3.40.30.10">
    <property type="entry name" value="Glutaredoxin"/>
    <property type="match status" value="1"/>
</dbReference>